<gene>
    <name evidence="3" type="ORF">N5D63_21705</name>
</gene>
<reference evidence="3" key="1">
    <citation type="submission" date="2022-09" db="EMBL/GenBank/DDBJ databases">
        <title>Intensive care unit water sources are persistently colonized with multi-drug resistant bacteria and are the site of extensive horizontal gene transfer of antibiotic resistance genes.</title>
        <authorList>
            <person name="Diorio-Toth L."/>
        </authorList>
    </citation>
    <scope>NUCLEOTIDE SEQUENCE</scope>
    <source>
        <strain evidence="3">GD03832</strain>
    </source>
</reference>
<organism evidence="3 4">
    <name type="scientific">Comamonas thiooxydans</name>
    <dbReference type="NCBI Taxonomy" id="363952"/>
    <lineage>
        <taxon>Bacteria</taxon>
        <taxon>Pseudomonadati</taxon>
        <taxon>Pseudomonadota</taxon>
        <taxon>Betaproteobacteria</taxon>
        <taxon>Burkholderiales</taxon>
        <taxon>Comamonadaceae</taxon>
        <taxon>Comamonas</taxon>
    </lineage>
</organism>
<dbReference type="InterPro" id="IPR019734">
    <property type="entry name" value="TPR_rpt"/>
</dbReference>
<sequence length="455" mass="49774">MSRPTRLPSWTVLVSLVSLVPLALLISVAASPPLLAQTAQWQGLYDKALRQQNEQAYEPAEQSARQALELAEQQRQGQRPYMASSLNLLGLIQQARGHKAEAEQSLLKALELNQISLGTHANTASVAWNLGNVQKAMQQPRKAVQSYRRALEVAQALPADTVSLALREKALQALGDLLASLGEHDQAQAYLQQLSALPVDAAAQADVATRVQALLALAHSQEQQGRLQPAQQALDQAMALLQRAGDGSRSLVPVLLARARLHHREGDDAQAAAQYERAREVLMQQDPQALVLAQVLNELGLWRAQNKDYAQAHALFEQAQAIADRHAPDVLWQAHLLASRARMAEALRHEEQAQTLYAQSLELYRQQENPEARVGEAGVLNGLAGLAYRKRRFQEAQPMFIEALGLMEQALGGSDARLLPLLDNLAALHRSLGRPGESEHARRAAALRRELGQGG</sequence>
<dbReference type="Proteomes" id="UP001161065">
    <property type="component" value="Unassembled WGS sequence"/>
</dbReference>
<evidence type="ECO:0000256" key="2">
    <source>
        <dbReference type="ARBA" id="ARBA00022803"/>
    </source>
</evidence>
<keyword evidence="2" id="KW-0802">TPR repeat</keyword>
<dbReference type="SMART" id="SM00028">
    <property type="entry name" value="TPR"/>
    <property type="match status" value="9"/>
</dbReference>
<accession>A0AA42TR72</accession>
<name>A0AA42TR72_9BURK</name>
<evidence type="ECO:0000313" key="3">
    <source>
        <dbReference type="EMBL" id="MDH1336767.1"/>
    </source>
</evidence>
<evidence type="ECO:0000313" key="4">
    <source>
        <dbReference type="Proteomes" id="UP001161065"/>
    </source>
</evidence>
<dbReference type="Gene3D" id="1.25.40.10">
    <property type="entry name" value="Tetratricopeptide repeat domain"/>
    <property type="match status" value="3"/>
</dbReference>
<comment type="caution">
    <text evidence="3">The sequence shown here is derived from an EMBL/GenBank/DDBJ whole genome shotgun (WGS) entry which is preliminary data.</text>
</comment>
<dbReference type="InterPro" id="IPR011990">
    <property type="entry name" value="TPR-like_helical_dom_sf"/>
</dbReference>
<protein>
    <submittedName>
        <fullName evidence="3">Tetratricopeptide repeat protein</fullName>
    </submittedName>
</protein>
<dbReference type="SUPFAM" id="SSF48452">
    <property type="entry name" value="TPR-like"/>
    <property type="match status" value="3"/>
</dbReference>
<dbReference type="Pfam" id="PF13176">
    <property type="entry name" value="TPR_7"/>
    <property type="match status" value="1"/>
</dbReference>
<dbReference type="PANTHER" id="PTHR45641:SF19">
    <property type="entry name" value="NEPHROCYSTIN-3"/>
    <property type="match status" value="1"/>
</dbReference>
<keyword evidence="1" id="KW-0677">Repeat</keyword>
<dbReference type="EMBL" id="JAOCEK010000025">
    <property type="protein sequence ID" value="MDH1336767.1"/>
    <property type="molecule type" value="Genomic_DNA"/>
</dbReference>
<evidence type="ECO:0000256" key="1">
    <source>
        <dbReference type="ARBA" id="ARBA00022737"/>
    </source>
</evidence>
<dbReference type="AlphaFoldDB" id="A0AA42TR72"/>
<proteinExistence type="predicted"/>
<dbReference type="RefSeq" id="WP_280009255.1">
    <property type="nucleotide sequence ID" value="NZ_JAOCEK010000025.1"/>
</dbReference>
<dbReference type="PANTHER" id="PTHR45641">
    <property type="entry name" value="TETRATRICOPEPTIDE REPEAT PROTEIN (AFU_ORTHOLOGUE AFUA_6G03870)"/>
    <property type="match status" value="1"/>
</dbReference>
<dbReference type="Pfam" id="PF13424">
    <property type="entry name" value="TPR_12"/>
    <property type="match status" value="2"/>
</dbReference>